<dbReference type="EnsemblPlants" id="KQL05250">
    <property type="protein sequence ID" value="KQL05250"/>
    <property type="gene ID" value="SETIT_005211mg"/>
</dbReference>
<dbReference type="Proteomes" id="UP000004995">
    <property type="component" value="Unassembled WGS sequence"/>
</dbReference>
<dbReference type="HOGENOM" id="CLU_2516904_0_0_1"/>
<keyword evidence="3" id="KW-1185">Reference proteome</keyword>
<protein>
    <submittedName>
        <fullName evidence="2">Uncharacterized protein</fullName>
    </submittedName>
</protein>
<reference evidence="2" key="2">
    <citation type="submission" date="2018-08" db="UniProtKB">
        <authorList>
            <consortium name="EnsemblPlants"/>
        </authorList>
    </citation>
    <scope>IDENTIFICATION</scope>
    <source>
        <strain evidence="2">Yugu1</strain>
    </source>
</reference>
<feature type="compositionally biased region" description="Basic residues" evidence="1">
    <location>
        <begin position="47"/>
        <end position="59"/>
    </location>
</feature>
<dbReference type="InParanoid" id="K3XTF4"/>
<name>K3XTF4_SETIT</name>
<evidence type="ECO:0000313" key="2">
    <source>
        <dbReference type="EnsemblPlants" id="KQL05250"/>
    </source>
</evidence>
<dbReference type="OMA" id="SWPPRCA"/>
<reference evidence="3" key="1">
    <citation type="journal article" date="2012" name="Nat. Biotechnol.">
        <title>Reference genome sequence of the model plant Setaria.</title>
        <authorList>
            <person name="Bennetzen J.L."/>
            <person name="Schmutz J."/>
            <person name="Wang H."/>
            <person name="Percifield R."/>
            <person name="Hawkins J."/>
            <person name="Pontaroli A.C."/>
            <person name="Estep M."/>
            <person name="Feng L."/>
            <person name="Vaughn J.N."/>
            <person name="Grimwood J."/>
            <person name="Jenkins J."/>
            <person name="Barry K."/>
            <person name="Lindquist E."/>
            <person name="Hellsten U."/>
            <person name="Deshpande S."/>
            <person name="Wang X."/>
            <person name="Wu X."/>
            <person name="Mitros T."/>
            <person name="Triplett J."/>
            <person name="Yang X."/>
            <person name="Ye C.Y."/>
            <person name="Mauro-Herrera M."/>
            <person name="Wang L."/>
            <person name="Li P."/>
            <person name="Sharma M."/>
            <person name="Sharma R."/>
            <person name="Ronald P.C."/>
            <person name="Panaud O."/>
            <person name="Kellogg E.A."/>
            <person name="Brutnell T.P."/>
            <person name="Doust A.N."/>
            <person name="Tuskan G.A."/>
            <person name="Rokhsar D."/>
            <person name="Devos K.M."/>
        </authorList>
    </citation>
    <scope>NUCLEOTIDE SEQUENCE [LARGE SCALE GENOMIC DNA]</scope>
    <source>
        <strain evidence="3">cv. Yugu1</strain>
    </source>
</reference>
<dbReference type="Gramene" id="KQL05250">
    <property type="protein sequence ID" value="KQL05250"/>
    <property type="gene ID" value="SETIT_005211mg"/>
</dbReference>
<sequence length="85" mass="9241">MPYEKTILPLWAPPPFSFLFSPSPSSAPHRARPPLRGRPAAVPPPLGRRRPSRPPRRRPGPAAPPSFLLVAAGAGRVPPHRSIFT</sequence>
<dbReference type="AlphaFoldDB" id="K3XTF4"/>
<dbReference type="EMBL" id="AGNK02003024">
    <property type="status" value="NOT_ANNOTATED_CDS"/>
    <property type="molecule type" value="Genomic_DNA"/>
</dbReference>
<accession>K3XTF4</accession>
<proteinExistence type="predicted"/>
<evidence type="ECO:0000256" key="1">
    <source>
        <dbReference type="SAM" id="MobiDB-lite"/>
    </source>
</evidence>
<evidence type="ECO:0000313" key="3">
    <source>
        <dbReference type="Proteomes" id="UP000004995"/>
    </source>
</evidence>
<feature type="region of interest" description="Disordered" evidence="1">
    <location>
        <begin position="22"/>
        <end position="66"/>
    </location>
</feature>
<organism evidence="2 3">
    <name type="scientific">Setaria italica</name>
    <name type="common">Foxtail millet</name>
    <name type="synonym">Panicum italicum</name>
    <dbReference type="NCBI Taxonomy" id="4555"/>
    <lineage>
        <taxon>Eukaryota</taxon>
        <taxon>Viridiplantae</taxon>
        <taxon>Streptophyta</taxon>
        <taxon>Embryophyta</taxon>
        <taxon>Tracheophyta</taxon>
        <taxon>Spermatophyta</taxon>
        <taxon>Magnoliopsida</taxon>
        <taxon>Liliopsida</taxon>
        <taxon>Poales</taxon>
        <taxon>Poaceae</taxon>
        <taxon>PACMAD clade</taxon>
        <taxon>Panicoideae</taxon>
        <taxon>Panicodae</taxon>
        <taxon>Paniceae</taxon>
        <taxon>Cenchrinae</taxon>
        <taxon>Setaria</taxon>
    </lineage>
</organism>